<feature type="non-terminal residue" evidence="1">
    <location>
        <position position="160"/>
    </location>
</feature>
<evidence type="ECO:0000313" key="1">
    <source>
        <dbReference type="EMBL" id="ETK95610.1"/>
    </source>
</evidence>
<reference evidence="1" key="1">
    <citation type="submission" date="2013-11" db="EMBL/GenBank/DDBJ databases">
        <title>The Genome Sequence of Phytophthora parasitica CJ02B3.</title>
        <authorList>
            <consortium name="The Broad Institute Genomics Platform"/>
            <person name="Russ C."/>
            <person name="Tyler B."/>
            <person name="Panabieres F."/>
            <person name="Shan W."/>
            <person name="Tripathy S."/>
            <person name="Grunwald N."/>
            <person name="Machado M."/>
            <person name="Johnson C.S."/>
            <person name="Arredondo F."/>
            <person name="Hong C."/>
            <person name="Coffey M."/>
            <person name="Young S.K."/>
            <person name="Zeng Q."/>
            <person name="Gargeya S."/>
            <person name="Fitzgerald M."/>
            <person name="Abouelleil A."/>
            <person name="Alvarado L."/>
            <person name="Chapman S.B."/>
            <person name="Gainer-Dewar J."/>
            <person name="Goldberg J."/>
            <person name="Griggs A."/>
            <person name="Gujja S."/>
            <person name="Hansen M."/>
            <person name="Howarth C."/>
            <person name="Imamovic A."/>
            <person name="Ireland A."/>
            <person name="Larimer J."/>
            <person name="McCowan C."/>
            <person name="Murphy C."/>
            <person name="Pearson M."/>
            <person name="Poon T.W."/>
            <person name="Priest M."/>
            <person name="Roberts A."/>
            <person name="Saif S."/>
            <person name="Shea T."/>
            <person name="Sykes S."/>
            <person name="Wortman J."/>
            <person name="Nusbaum C."/>
            <person name="Birren B."/>
        </authorList>
    </citation>
    <scope>NUCLEOTIDE SEQUENCE [LARGE SCALE GENOMIC DNA]</scope>
    <source>
        <strain evidence="1">CJ02B3</strain>
    </source>
</reference>
<protein>
    <submittedName>
        <fullName evidence="1">Uncharacterized protein</fullName>
    </submittedName>
</protein>
<proteinExistence type="predicted"/>
<dbReference type="AlphaFoldDB" id="W2HM11"/>
<dbReference type="EMBL" id="KI684252">
    <property type="protein sequence ID" value="ETK95610.1"/>
    <property type="molecule type" value="Genomic_DNA"/>
</dbReference>
<name>W2HM11_PHYNI</name>
<gene>
    <name evidence="1" type="ORF">L915_01480</name>
</gene>
<organism evidence="1">
    <name type="scientific">Phytophthora nicotianae</name>
    <name type="common">Potato buckeye rot agent</name>
    <name type="synonym">Phytophthora parasitica</name>
    <dbReference type="NCBI Taxonomy" id="4792"/>
    <lineage>
        <taxon>Eukaryota</taxon>
        <taxon>Sar</taxon>
        <taxon>Stramenopiles</taxon>
        <taxon>Oomycota</taxon>
        <taxon>Peronosporomycetes</taxon>
        <taxon>Peronosporales</taxon>
        <taxon>Peronosporaceae</taxon>
        <taxon>Phytophthora</taxon>
    </lineage>
</organism>
<sequence length="160" mass="18341">MDDLPIIELPEHYRIDGEKLGMVLAHVSAQANSIAEHQAKLQQRQSLHEKEQQRFIEQRVAAAREEAEARCQALVLVFHPAYGGPSTLELRVDARIQDVLQQLQHWAQEQARALAEAQLTDQAALPQLMEQRMDAALQQIEQEASLRTDRHIQVMRENMH</sequence>
<dbReference type="VEuPathDB" id="FungiDB:PPTG_06701"/>
<dbReference type="Proteomes" id="UP000053236">
    <property type="component" value="Unassembled WGS sequence"/>
</dbReference>
<accession>W2HM11</accession>